<comment type="caution">
    <text evidence="1">The sequence shown here is derived from an EMBL/GenBank/DDBJ whole genome shotgun (WGS) entry which is preliminary data.</text>
</comment>
<dbReference type="Proteomes" id="UP000789831">
    <property type="component" value="Unassembled WGS sequence"/>
</dbReference>
<organism evidence="1 2">
    <name type="scientific">Ambispora gerdemannii</name>
    <dbReference type="NCBI Taxonomy" id="144530"/>
    <lineage>
        <taxon>Eukaryota</taxon>
        <taxon>Fungi</taxon>
        <taxon>Fungi incertae sedis</taxon>
        <taxon>Mucoromycota</taxon>
        <taxon>Glomeromycotina</taxon>
        <taxon>Glomeromycetes</taxon>
        <taxon>Archaeosporales</taxon>
        <taxon>Ambisporaceae</taxon>
        <taxon>Ambispora</taxon>
    </lineage>
</organism>
<evidence type="ECO:0000313" key="1">
    <source>
        <dbReference type="EMBL" id="CAG8533649.1"/>
    </source>
</evidence>
<dbReference type="Gene3D" id="3.40.50.300">
    <property type="entry name" value="P-loop containing nucleotide triphosphate hydrolases"/>
    <property type="match status" value="1"/>
</dbReference>
<dbReference type="EMBL" id="CAJVPL010000841">
    <property type="protein sequence ID" value="CAG8533649.1"/>
    <property type="molecule type" value="Genomic_DNA"/>
</dbReference>
<dbReference type="OrthoDB" id="2398546at2759"/>
<sequence length="132" mass="14904">MKSIAKTKWFISYKLTSKGTAEIAQRANLLIQPTSATRADLEPAVREFNSLVKQGISPKKLILLLNNLITPAEEKATRTYLELTNYHCLPYALYARASYRQAQNEGKSISEISYQSLSKQVKKLLDSILEIL</sequence>
<name>A0A9N9AMG2_9GLOM</name>
<evidence type="ECO:0000313" key="2">
    <source>
        <dbReference type="Proteomes" id="UP000789831"/>
    </source>
</evidence>
<accession>A0A9N9AMG2</accession>
<keyword evidence="2" id="KW-1185">Reference proteome</keyword>
<gene>
    <name evidence="1" type="ORF">AGERDE_LOCUS5835</name>
</gene>
<reference evidence="1" key="1">
    <citation type="submission" date="2021-06" db="EMBL/GenBank/DDBJ databases">
        <authorList>
            <person name="Kallberg Y."/>
            <person name="Tangrot J."/>
            <person name="Rosling A."/>
        </authorList>
    </citation>
    <scope>NUCLEOTIDE SEQUENCE</scope>
    <source>
        <strain evidence="1">MT106</strain>
    </source>
</reference>
<dbReference type="AlphaFoldDB" id="A0A9N9AMG2"/>
<protein>
    <submittedName>
        <fullName evidence="1">5419_t:CDS:1</fullName>
    </submittedName>
</protein>
<dbReference type="InterPro" id="IPR027417">
    <property type="entry name" value="P-loop_NTPase"/>
</dbReference>
<proteinExistence type="predicted"/>